<evidence type="ECO:0000256" key="1">
    <source>
        <dbReference type="ARBA" id="ARBA00023004"/>
    </source>
</evidence>
<dbReference type="InterPro" id="IPR007167">
    <property type="entry name" value="Fe-transptr_FeoA-like"/>
</dbReference>
<dbReference type="SMART" id="SM00899">
    <property type="entry name" value="FeoA"/>
    <property type="match status" value="1"/>
</dbReference>
<dbReference type="SUPFAM" id="SSF50037">
    <property type="entry name" value="C-terminal domain of transcriptional repressors"/>
    <property type="match status" value="1"/>
</dbReference>
<gene>
    <name evidence="3" type="ORF">SAMN02745163_04458</name>
</gene>
<dbReference type="AlphaFoldDB" id="A0A1M6VAZ4"/>
<dbReference type="RefSeq" id="WP_072993696.1">
    <property type="nucleotide sequence ID" value="NZ_FQZB01000028.1"/>
</dbReference>
<evidence type="ECO:0000313" key="4">
    <source>
        <dbReference type="Proteomes" id="UP000184310"/>
    </source>
</evidence>
<accession>A0A1M6VAZ4</accession>
<evidence type="ECO:0000313" key="3">
    <source>
        <dbReference type="EMBL" id="SHK78650.1"/>
    </source>
</evidence>
<dbReference type="EMBL" id="FQZB01000028">
    <property type="protein sequence ID" value="SHK78650.1"/>
    <property type="molecule type" value="Genomic_DNA"/>
</dbReference>
<reference evidence="3 4" key="1">
    <citation type="submission" date="2016-11" db="EMBL/GenBank/DDBJ databases">
        <authorList>
            <person name="Jaros S."/>
            <person name="Januszkiewicz K."/>
            <person name="Wedrychowicz H."/>
        </authorList>
    </citation>
    <scope>NUCLEOTIDE SEQUENCE [LARGE SCALE GENOMIC DNA]</scope>
    <source>
        <strain evidence="3 4">DSM 21758</strain>
    </source>
</reference>
<dbReference type="OrthoDB" id="5984at2"/>
<organism evidence="3 4">
    <name type="scientific">Clostridium cavendishii DSM 21758</name>
    <dbReference type="NCBI Taxonomy" id="1121302"/>
    <lineage>
        <taxon>Bacteria</taxon>
        <taxon>Bacillati</taxon>
        <taxon>Bacillota</taxon>
        <taxon>Clostridia</taxon>
        <taxon>Eubacteriales</taxon>
        <taxon>Clostridiaceae</taxon>
        <taxon>Clostridium</taxon>
    </lineage>
</organism>
<dbReference type="Pfam" id="PF04023">
    <property type="entry name" value="FeoA"/>
    <property type="match status" value="1"/>
</dbReference>
<keyword evidence="1" id="KW-0408">Iron</keyword>
<keyword evidence="4" id="KW-1185">Reference proteome</keyword>
<dbReference type="PANTHER" id="PTHR43151">
    <property type="entry name" value="FEOA FAMILY PROTEIN"/>
    <property type="match status" value="1"/>
</dbReference>
<evidence type="ECO:0000259" key="2">
    <source>
        <dbReference type="SMART" id="SM00899"/>
    </source>
</evidence>
<protein>
    <submittedName>
        <fullName evidence="3">Ferrous iron transport protein A</fullName>
    </submittedName>
</protein>
<dbReference type="GO" id="GO:0046914">
    <property type="term" value="F:transition metal ion binding"/>
    <property type="evidence" value="ECO:0007669"/>
    <property type="project" value="InterPro"/>
</dbReference>
<dbReference type="PANTHER" id="PTHR43151:SF1">
    <property type="entry name" value="SSR2333 PROTEIN"/>
    <property type="match status" value="1"/>
</dbReference>
<proteinExistence type="predicted"/>
<feature type="domain" description="Ferrous iron transporter FeoA-like" evidence="2">
    <location>
        <begin position="1"/>
        <end position="69"/>
    </location>
</feature>
<dbReference type="STRING" id="1121302.SAMN02745163_04458"/>
<dbReference type="InterPro" id="IPR038157">
    <property type="entry name" value="FeoA_core_dom"/>
</dbReference>
<dbReference type="Gene3D" id="2.30.30.90">
    <property type="match status" value="1"/>
</dbReference>
<dbReference type="Proteomes" id="UP000184310">
    <property type="component" value="Unassembled WGS sequence"/>
</dbReference>
<dbReference type="InterPro" id="IPR008988">
    <property type="entry name" value="Transcriptional_repressor_C"/>
</dbReference>
<sequence>MTLSMAKAGEKNYIKKITGRDNTRQFLERLGFVEGEGVIVISELAGNLIINVKDTRIAIDKSMANRIIV</sequence>
<name>A0A1M6VAZ4_9CLOT</name>
<dbReference type="InterPro" id="IPR053184">
    <property type="entry name" value="FeoA-like"/>
</dbReference>